<dbReference type="Gene3D" id="2.40.70.10">
    <property type="entry name" value="Acid Proteases"/>
    <property type="match status" value="2"/>
</dbReference>
<evidence type="ECO:0000256" key="2">
    <source>
        <dbReference type="ARBA" id="ARBA00023157"/>
    </source>
</evidence>
<dbReference type="GO" id="GO:0004190">
    <property type="term" value="F:aspartic-type endopeptidase activity"/>
    <property type="evidence" value="ECO:0007669"/>
    <property type="project" value="UniProtKB-KW"/>
</dbReference>
<dbReference type="PANTHER" id="PTHR47966">
    <property type="entry name" value="BETA-SITE APP-CLEAVING ENZYME, ISOFORM A-RELATED"/>
    <property type="match status" value="1"/>
</dbReference>
<comment type="similarity">
    <text evidence="1 5">Belongs to the peptidase A1 family.</text>
</comment>
<dbReference type="SUPFAM" id="SSF50630">
    <property type="entry name" value="Acid proteases"/>
    <property type="match status" value="1"/>
</dbReference>
<dbReference type="Pfam" id="PF00026">
    <property type="entry name" value="Asp"/>
    <property type="match status" value="1"/>
</dbReference>
<dbReference type="OrthoDB" id="771136at2759"/>
<feature type="domain" description="Peptidase A1" evidence="6">
    <location>
        <begin position="107"/>
        <end position="421"/>
    </location>
</feature>
<evidence type="ECO:0000313" key="8">
    <source>
        <dbReference type="Proteomes" id="UP000748531"/>
    </source>
</evidence>
<keyword evidence="5" id="KW-0064">Aspartyl protease</keyword>
<evidence type="ECO:0000256" key="3">
    <source>
        <dbReference type="PIRSR" id="PIRSR601461-1"/>
    </source>
</evidence>
<name>A0A8J4SP65_9TREM</name>
<evidence type="ECO:0000256" key="5">
    <source>
        <dbReference type="RuleBase" id="RU000454"/>
    </source>
</evidence>
<dbReference type="EMBL" id="LUCH01002868">
    <property type="protein sequence ID" value="KAF5400860.1"/>
    <property type="molecule type" value="Genomic_DNA"/>
</dbReference>
<proteinExistence type="inferred from homology"/>
<feature type="disulfide bond" evidence="4">
    <location>
        <begin position="302"/>
        <end position="306"/>
    </location>
</feature>
<keyword evidence="5 7" id="KW-0645">Protease</keyword>
<reference evidence="7" key="1">
    <citation type="submission" date="2019-05" db="EMBL/GenBank/DDBJ databases">
        <title>Annotation for the trematode Paragonimus heterotremus.</title>
        <authorList>
            <person name="Choi Y.-J."/>
        </authorList>
    </citation>
    <scope>NUCLEOTIDE SEQUENCE</scope>
    <source>
        <strain evidence="7">LC</strain>
    </source>
</reference>
<organism evidence="7 8">
    <name type="scientific">Paragonimus heterotremus</name>
    <dbReference type="NCBI Taxonomy" id="100268"/>
    <lineage>
        <taxon>Eukaryota</taxon>
        <taxon>Metazoa</taxon>
        <taxon>Spiralia</taxon>
        <taxon>Lophotrochozoa</taxon>
        <taxon>Platyhelminthes</taxon>
        <taxon>Trematoda</taxon>
        <taxon>Digenea</taxon>
        <taxon>Plagiorchiida</taxon>
        <taxon>Troglotremata</taxon>
        <taxon>Troglotrematidae</taxon>
        <taxon>Paragonimus</taxon>
    </lineage>
</organism>
<dbReference type="PANTHER" id="PTHR47966:SF51">
    <property type="entry name" value="BETA-SITE APP-CLEAVING ENZYME, ISOFORM A-RELATED"/>
    <property type="match status" value="1"/>
</dbReference>
<dbReference type="FunFam" id="2.40.70.10:FF:000004">
    <property type="entry name" value="Pepsin A"/>
    <property type="match status" value="1"/>
</dbReference>
<feature type="active site" evidence="3">
    <location>
        <position position="311"/>
    </location>
</feature>
<comment type="caution">
    <text evidence="7">The sequence shown here is derived from an EMBL/GenBank/DDBJ whole genome shotgun (WGS) entry which is preliminary data.</text>
</comment>
<sequence length="470" mass="52052">MVFPTCFSLIVFVKCSNQLSPLIGCPDSFSDCEHLPLMNRILSTILILPVICDCGLIRIPLFPFENVRRRLFDVDSPVWKLKDWLSPIKESNGSIPELLNNYLDAQYYGTIYIGTPPQKFRVVFDTGSSNLWVPSKRCSTFNIACWLHYKYDRSKSSTYRVNETSFSIQYGTGSVSGVLSTDHISLSTVVVKNQTFGEAINEPGLVFVMAHFDGILGMGFKSISVDGVTPLFDNMIAQGLVSEPVFSFYLDRNASDPIGGELLLGGTDPKYYTGEFTYADVTHEAYWQFKVDGIQLEALKFCSDGCQAIADTGTSLIAGPMEEVNRLNGALGGTRMPGGTWMLDCSKVNELPSIDFLISGKKMRLDGPDYVLQLRSFGRTVCISGFMGIDIPIGPLWILGDVFIGKFYTTFDVGRSRVGFATAKRPVSSSILHTLPMTQLRPARRLLPARKLSTPEGSFVFSRFFAADLL</sequence>
<evidence type="ECO:0000256" key="4">
    <source>
        <dbReference type="PIRSR" id="PIRSR601461-2"/>
    </source>
</evidence>
<dbReference type="Proteomes" id="UP000748531">
    <property type="component" value="Unassembled WGS sequence"/>
</dbReference>
<dbReference type="InterPro" id="IPR033121">
    <property type="entry name" value="PEPTIDASE_A1"/>
</dbReference>
<protein>
    <submittedName>
        <fullName evidence="7">Lysosomal aspartic protease</fullName>
    </submittedName>
</protein>
<dbReference type="InterPro" id="IPR001461">
    <property type="entry name" value="Aspartic_peptidase_A1"/>
</dbReference>
<dbReference type="Gene3D" id="2.60.40.1960">
    <property type="match status" value="1"/>
</dbReference>
<gene>
    <name evidence="7" type="ORF">PHET_06077</name>
</gene>
<dbReference type="GO" id="GO:0006508">
    <property type="term" value="P:proteolysis"/>
    <property type="evidence" value="ECO:0007669"/>
    <property type="project" value="UniProtKB-KW"/>
</dbReference>
<evidence type="ECO:0000259" key="6">
    <source>
        <dbReference type="PROSITE" id="PS51767"/>
    </source>
</evidence>
<feature type="disulfide bond" evidence="4">
    <location>
        <begin position="138"/>
        <end position="145"/>
    </location>
</feature>
<feature type="disulfide bond" evidence="4">
    <location>
        <begin position="345"/>
        <end position="382"/>
    </location>
</feature>
<keyword evidence="5" id="KW-0378">Hydrolase</keyword>
<keyword evidence="8" id="KW-1185">Reference proteome</keyword>
<dbReference type="FunFam" id="2.40.70.10:FF:000044">
    <property type="entry name" value="Lysosomal aspartic protease"/>
    <property type="match status" value="1"/>
</dbReference>
<dbReference type="PRINTS" id="PR00792">
    <property type="entry name" value="PEPSIN"/>
</dbReference>
<evidence type="ECO:0000313" key="7">
    <source>
        <dbReference type="EMBL" id="KAF5400860.1"/>
    </source>
</evidence>
<dbReference type="InterPro" id="IPR001969">
    <property type="entry name" value="Aspartic_peptidase_AS"/>
</dbReference>
<keyword evidence="2 4" id="KW-1015">Disulfide bond</keyword>
<dbReference type="PROSITE" id="PS00141">
    <property type="entry name" value="ASP_PROTEASE"/>
    <property type="match status" value="2"/>
</dbReference>
<dbReference type="InterPro" id="IPR021109">
    <property type="entry name" value="Peptidase_aspartic_dom_sf"/>
</dbReference>
<dbReference type="AlphaFoldDB" id="A0A8J4SP65"/>
<dbReference type="PROSITE" id="PS51767">
    <property type="entry name" value="PEPTIDASE_A1"/>
    <property type="match status" value="1"/>
</dbReference>
<accession>A0A8J4SP65</accession>
<feature type="active site" evidence="3">
    <location>
        <position position="125"/>
    </location>
</feature>
<evidence type="ECO:0000256" key="1">
    <source>
        <dbReference type="ARBA" id="ARBA00007447"/>
    </source>
</evidence>